<keyword evidence="2 5" id="KW-0378">Hydrolase</keyword>
<comment type="similarity">
    <text evidence="1">Belongs to the glycosyl hydrolase 39 family.</text>
</comment>
<dbReference type="AlphaFoldDB" id="A0A5B9MFZ3"/>
<evidence type="ECO:0000256" key="1">
    <source>
        <dbReference type="ARBA" id="ARBA00008875"/>
    </source>
</evidence>
<evidence type="ECO:0000259" key="4">
    <source>
        <dbReference type="Pfam" id="PF01229"/>
    </source>
</evidence>
<dbReference type="EC" id="3.2.1.37" evidence="5"/>
<protein>
    <submittedName>
        <fullName evidence="5">Beta-xylosidase</fullName>
        <ecNumber evidence="5">3.2.1.37</ecNumber>
    </submittedName>
</protein>
<dbReference type="Pfam" id="PF01229">
    <property type="entry name" value="Glyco_hydro_39"/>
    <property type="match status" value="1"/>
</dbReference>
<proteinExistence type="inferred from homology"/>
<dbReference type="InterPro" id="IPR017853">
    <property type="entry name" value="GH"/>
</dbReference>
<evidence type="ECO:0000256" key="3">
    <source>
        <dbReference type="ARBA" id="ARBA00023295"/>
    </source>
</evidence>
<evidence type="ECO:0000313" key="6">
    <source>
        <dbReference type="Proteomes" id="UP000321353"/>
    </source>
</evidence>
<reference evidence="5 6" key="1">
    <citation type="submission" date="2019-02" db="EMBL/GenBank/DDBJ databases">
        <title>Planctomycetal bacteria perform biofilm scaping via a novel small molecule.</title>
        <authorList>
            <person name="Jeske O."/>
            <person name="Boedeker C."/>
            <person name="Wiegand S."/>
            <person name="Breitling P."/>
            <person name="Kallscheuer N."/>
            <person name="Jogler M."/>
            <person name="Rohde M."/>
            <person name="Petersen J."/>
            <person name="Medema M.H."/>
            <person name="Surup F."/>
            <person name="Jogler C."/>
        </authorList>
    </citation>
    <scope>NUCLEOTIDE SEQUENCE [LARGE SCALE GENOMIC DNA]</scope>
    <source>
        <strain evidence="5 6">Mal15</strain>
    </source>
</reference>
<dbReference type="EMBL" id="CP036264">
    <property type="protein sequence ID" value="QEG00172.1"/>
    <property type="molecule type" value="Genomic_DNA"/>
</dbReference>
<dbReference type="KEGG" id="smam:Mal15_42410"/>
<sequence length="529" mass="59547">MNHFSTWIVLAFTTCLLPPLTLTAEKPVGSHSNVVEIVVDLSTEVGELYNFWDVYPVTVQTPFLHEQQFDQLRQTYRYAKYINCVRLLGGIDLKKDDYFRGVDDQGQAVCDFSEGLAMLSGIRNCGFTPWIVLDNVPAEMSENPTQNRYGNTEPPADFNLWSSYIRQFVQSLVDEFGPEEVSKWRFRVGTEPDLYPGHWSGTKQQYLMHYDYTVAAVLSVLPNAEIGPGNIIDPVKKRKWKSWGTEIIEHCANGTNHATGQNGTRLGFFGSSYYTAVGTTDERFDDLVVLLRSKLGEHAQFADVPVEIQEFGILSEGGKWIVGDGTEFGGSWLPHMADKIYRNRVRRVFQWSWNTNKGGDLPTPLTHVMDMLEEMAGGTRMAVETSRTSEEDHIGCIAAKQGDRVNLIVFRHLSVRENGEKLPVRLTLGGDSLPNKNWAVTRADVLDGDHSGFMGERSADMEQARAEVRDEANPYAIAIKVMAANRAKYEEMSKLQPLDPMPKPTLDRSGRMHFDLTLDGHSVVLLQLK</sequence>
<dbReference type="GO" id="GO:0009044">
    <property type="term" value="F:xylan 1,4-beta-xylosidase activity"/>
    <property type="evidence" value="ECO:0007669"/>
    <property type="project" value="UniProtKB-EC"/>
</dbReference>
<accession>A0A5B9MFZ3</accession>
<dbReference type="InterPro" id="IPR049166">
    <property type="entry name" value="GH39_cat"/>
</dbReference>
<organism evidence="5 6">
    <name type="scientific">Stieleria maiorica</name>
    <dbReference type="NCBI Taxonomy" id="2795974"/>
    <lineage>
        <taxon>Bacteria</taxon>
        <taxon>Pseudomonadati</taxon>
        <taxon>Planctomycetota</taxon>
        <taxon>Planctomycetia</taxon>
        <taxon>Pirellulales</taxon>
        <taxon>Pirellulaceae</taxon>
        <taxon>Stieleria</taxon>
    </lineage>
</organism>
<evidence type="ECO:0000313" key="5">
    <source>
        <dbReference type="EMBL" id="QEG00172.1"/>
    </source>
</evidence>
<dbReference type="RefSeq" id="WP_147869452.1">
    <property type="nucleotide sequence ID" value="NZ_CP036264.1"/>
</dbReference>
<keyword evidence="6" id="KW-1185">Reference proteome</keyword>
<gene>
    <name evidence="5" type="primary">xynB</name>
    <name evidence="5" type="ORF">Mal15_42410</name>
</gene>
<feature type="domain" description="Glycosyl hydrolases family 39 N-terminal catalytic" evidence="4">
    <location>
        <begin position="37"/>
        <end position="271"/>
    </location>
</feature>
<name>A0A5B9MFZ3_9BACT</name>
<dbReference type="Proteomes" id="UP000321353">
    <property type="component" value="Chromosome"/>
</dbReference>
<dbReference type="Gene3D" id="3.20.20.80">
    <property type="entry name" value="Glycosidases"/>
    <property type="match status" value="1"/>
</dbReference>
<dbReference type="SUPFAM" id="SSF51445">
    <property type="entry name" value="(Trans)glycosidases"/>
    <property type="match status" value="1"/>
</dbReference>
<keyword evidence="3 5" id="KW-0326">Glycosidase</keyword>
<evidence type="ECO:0000256" key="2">
    <source>
        <dbReference type="ARBA" id="ARBA00022801"/>
    </source>
</evidence>